<evidence type="ECO:0000313" key="2">
    <source>
        <dbReference type="EMBL" id="ATQ43585.1"/>
    </source>
</evidence>
<keyword evidence="3" id="KW-1185">Reference proteome</keyword>
<keyword evidence="1" id="KW-0812">Transmembrane</keyword>
<protein>
    <submittedName>
        <fullName evidence="2">Uncharacterized protein</fullName>
    </submittedName>
</protein>
<name>A0A2D2B021_9CAUL</name>
<proteinExistence type="predicted"/>
<evidence type="ECO:0000313" key="3">
    <source>
        <dbReference type="Proteomes" id="UP000228945"/>
    </source>
</evidence>
<feature type="transmembrane region" description="Helical" evidence="1">
    <location>
        <begin position="35"/>
        <end position="54"/>
    </location>
</feature>
<accession>A0A2D2B021</accession>
<dbReference type="Proteomes" id="UP000228945">
    <property type="component" value="Chromosome"/>
</dbReference>
<keyword evidence="1" id="KW-1133">Transmembrane helix</keyword>
<evidence type="ECO:0000256" key="1">
    <source>
        <dbReference type="SAM" id="Phobius"/>
    </source>
</evidence>
<keyword evidence="1" id="KW-0472">Membrane</keyword>
<organism evidence="2 3">
    <name type="scientific">Caulobacter mirabilis</name>
    <dbReference type="NCBI Taxonomy" id="69666"/>
    <lineage>
        <taxon>Bacteria</taxon>
        <taxon>Pseudomonadati</taxon>
        <taxon>Pseudomonadota</taxon>
        <taxon>Alphaproteobacteria</taxon>
        <taxon>Caulobacterales</taxon>
        <taxon>Caulobacteraceae</taxon>
        <taxon>Caulobacter</taxon>
    </lineage>
</organism>
<dbReference type="EMBL" id="CP024201">
    <property type="protein sequence ID" value="ATQ43585.1"/>
    <property type="molecule type" value="Genomic_DNA"/>
</dbReference>
<gene>
    <name evidence="2" type="ORF">CSW64_14845</name>
</gene>
<dbReference type="AlphaFoldDB" id="A0A2D2B021"/>
<sequence length="97" mass="10119">MAWAAGYTVVMPLGVGLLLNPKLLAVFTGPNAAAWVQGVGSVAAVATAIVVARYEGNRERRRRVAAPADVASKAALAARAQRIRACISMAFPLWGKS</sequence>
<dbReference type="KEGG" id="cmb:CSW64_14845"/>
<reference evidence="2 3" key="1">
    <citation type="submission" date="2017-10" db="EMBL/GenBank/DDBJ databases">
        <title>Genome sequence of Caulobacter mirabilis FWC38.</title>
        <authorList>
            <person name="Fiebig A."/>
            <person name="Crosson S."/>
        </authorList>
    </citation>
    <scope>NUCLEOTIDE SEQUENCE [LARGE SCALE GENOMIC DNA]</scope>
    <source>
        <strain evidence="2 3">FWC 38</strain>
    </source>
</reference>